<name>A0A2L2SRY7_9HYPO</name>
<protein>
    <submittedName>
        <fullName evidence="1">Uncharacterized protein</fullName>
    </submittedName>
</protein>
<dbReference type="EMBL" id="LN649232">
    <property type="protein sequence ID" value="CEI39811.1"/>
    <property type="molecule type" value="Genomic_DNA"/>
</dbReference>
<accession>A0A2L2SRY7</accession>
<reference evidence="2" key="1">
    <citation type="submission" date="2014-10" db="EMBL/GenBank/DDBJ databases">
        <authorList>
            <person name="King R."/>
        </authorList>
    </citation>
    <scope>NUCLEOTIDE SEQUENCE [LARGE SCALE GENOMIC DNA]</scope>
    <source>
        <strain evidence="2">A3/5</strain>
    </source>
</reference>
<keyword evidence="2" id="KW-1185">Reference proteome</keyword>
<evidence type="ECO:0000313" key="2">
    <source>
        <dbReference type="Proteomes" id="UP000245910"/>
    </source>
</evidence>
<dbReference type="Proteomes" id="UP000245910">
    <property type="component" value="Chromosome IIII"/>
</dbReference>
<proteinExistence type="predicted"/>
<dbReference type="AlphaFoldDB" id="A0A2L2SRY7"/>
<organism evidence="1 2">
    <name type="scientific">Fusarium venenatum</name>
    <dbReference type="NCBI Taxonomy" id="56646"/>
    <lineage>
        <taxon>Eukaryota</taxon>
        <taxon>Fungi</taxon>
        <taxon>Dikarya</taxon>
        <taxon>Ascomycota</taxon>
        <taxon>Pezizomycotina</taxon>
        <taxon>Sordariomycetes</taxon>
        <taxon>Hypocreomycetidae</taxon>
        <taxon>Hypocreales</taxon>
        <taxon>Nectriaceae</taxon>
        <taxon>Fusarium</taxon>
    </lineage>
</organism>
<evidence type="ECO:0000313" key="1">
    <source>
        <dbReference type="EMBL" id="CEI39811.1"/>
    </source>
</evidence>
<sequence length="103" mass="11898">MNQQRSRTSNETLELYERFYTKHRVELLSTGMMDCLLSQDILSLLVSSILSPIVQLAKSSQPGNNLMSIMVNPDFAYRLGKDLALSQPLNLTVMRRYIYFHQL</sequence>